<sequence length="255" mass="27737">MPRRVLATAVDHSYPFSQIHCVVPYSLSQTHFMEGSPPATYLPVGGEDDNLETMYPELTDQWPWFIQTDEEAWATSPPLTVGSEVAPASPITGPFSSGEALPPPPPPPPSDAARIRARRQARYDFSHGDEDLEIMFELNSDMGITLQHPERDTLAQPPPIWPEGRVEDTPGDELVNPDTSVPSGGDVGAPAGSDEGQAQVFWHTGDDGFAGHRDDVSGGDARRTLELLGARLHKDARRQLELAESRTWPGPDGAD</sequence>
<evidence type="ECO:0000313" key="3">
    <source>
        <dbReference type="Proteomes" id="UP000766486"/>
    </source>
</evidence>
<comment type="caution">
    <text evidence="2">The sequence shown here is derived from an EMBL/GenBank/DDBJ whole genome shotgun (WGS) entry which is preliminary data.</text>
</comment>
<reference evidence="2 3" key="1">
    <citation type="submission" date="2019-06" db="EMBL/GenBank/DDBJ databases">
        <authorList>
            <person name="Broberg M."/>
        </authorList>
    </citation>
    <scope>NUCLEOTIDE SEQUENCE [LARGE SCALE GENOMIC DNA]</scope>
</reference>
<protein>
    <recommendedName>
        <fullName evidence="4">Anaphase-promoting complex subunit 13</fullName>
    </recommendedName>
</protein>
<organism evidence="2 3">
    <name type="scientific">Bionectria ochroleuca</name>
    <name type="common">Gliocladium roseum</name>
    <dbReference type="NCBI Taxonomy" id="29856"/>
    <lineage>
        <taxon>Eukaryota</taxon>
        <taxon>Fungi</taxon>
        <taxon>Dikarya</taxon>
        <taxon>Ascomycota</taxon>
        <taxon>Pezizomycotina</taxon>
        <taxon>Sordariomycetes</taxon>
        <taxon>Hypocreomycetidae</taxon>
        <taxon>Hypocreales</taxon>
        <taxon>Bionectriaceae</taxon>
        <taxon>Clonostachys</taxon>
    </lineage>
</organism>
<evidence type="ECO:0000256" key="1">
    <source>
        <dbReference type="SAM" id="MobiDB-lite"/>
    </source>
</evidence>
<evidence type="ECO:0000313" key="2">
    <source>
        <dbReference type="EMBL" id="VUC28690.1"/>
    </source>
</evidence>
<dbReference type="Proteomes" id="UP000766486">
    <property type="component" value="Unassembled WGS sequence"/>
</dbReference>
<accession>A0ABY6UES4</accession>
<feature type="region of interest" description="Disordered" evidence="1">
    <location>
        <begin position="151"/>
        <end position="194"/>
    </location>
</feature>
<keyword evidence="3" id="KW-1185">Reference proteome</keyword>
<dbReference type="EMBL" id="CABFNS010000791">
    <property type="protein sequence ID" value="VUC28690.1"/>
    <property type="molecule type" value="Genomic_DNA"/>
</dbReference>
<evidence type="ECO:0008006" key="4">
    <source>
        <dbReference type="Google" id="ProtNLM"/>
    </source>
</evidence>
<gene>
    <name evidence="2" type="ORF">CLO192961_LOCUS244094</name>
</gene>
<name>A0ABY6UES4_BIOOC</name>
<feature type="compositionally biased region" description="Pro residues" evidence="1">
    <location>
        <begin position="101"/>
        <end position="110"/>
    </location>
</feature>
<feature type="region of interest" description="Disordered" evidence="1">
    <location>
        <begin position="79"/>
        <end position="113"/>
    </location>
</feature>
<proteinExistence type="predicted"/>